<dbReference type="CDD" id="cd00827">
    <property type="entry name" value="init_cond_enzymes"/>
    <property type="match status" value="1"/>
</dbReference>
<keyword evidence="2 7" id="KW-0808">Transferase</keyword>
<evidence type="ECO:0000256" key="4">
    <source>
        <dbReference type="PIRSR" id="PIRSR611554-2"/>
    </source>
</evidence>
<dbReference type="RefSeq" id="WP_010021300.1">
    <property type="nucleotide sequence ID" value="NZ_AZDS01000001.1"/>
</dbReference>
<gene>
    <name evidence="7" type="ORF">LF543_03905</name>
</gene>
<dbReference type="KEGG" id="lfv:LF543_03905"/>
<dbReference type="AlphaFoldDB" id="A0AAE6P0S5"/>
<feature type="domain" description="Hydroxymethylglutaryl-coenzyme A synthase N-terminal" evidence="5">
    <location>
        <begin position="2"/>
        <end position="165"/>
    </location>
</feature>
<dbReference type="Pfam" id="PF01154">
    <property type="entry name" value="HMG_CoA_synt_N"/>
    <property type="match status" value="1"/>
</dbReference>
<dbReference type="InterPro" id="IPR016039">
    <property type="entry name" value="Thiolase-like"/>
</dbReference>
<feature type="binding site" evidence="4">
    <location>
        <position position="275"/>
    </location>
    <ligand>
        <name>(3S)-3-hydroxy-3-methylglutaryl-CoA</name>
        <dbReference type="ChEBI" id="CHEBI:43074"/>
    </ligand>
</feature>
<evidence type="ECO:0000256" key="2">
    <source>
        <dbReference type="ARBA" id="ARBA00022679"/>
    </source>
</evidence>
<feature type="binding site" evidence="4">
    <location>
        <position position="29"/>
    </location>
    <ligand>
        <name>(3S)-3-hydroxy-3-methylglutaryl-CoA</name>
        <dbReference type="ChEBI" id="CHEBI:43074"/>
    </ligand>
</feature>
<reference evidence="7 8" key="1">
    <citation type="submission" date="2019-10" db="EMBL/GenBank/DDBJ databases">
        <title>Genome sequencing of Lactobacillus fructivorans.</title>
        <authorList>
            <person name="Kim K."/>
        </authorList>
    </citation>
    <scope>NUCLEOTIDE SEQUENCE [LARGE SCALE GENOMIC DNA]</scope>
    <source>
        <strain evidence="7 8">LF543</strain>
    </source>
</reference>
<dbReference type="GO" id="GO:0004421">
    <property type="term" value="F:hydroxymethylglutaryl-CoA synthase activity"/>
    <property type="evidence" value="ECO:0007669"/>
    <property type="project" value="UniProtKB-EC"/>
</dbReference>
<proteinExistence type="inferred from homology"/>
<dbReference type="NCBIfam" id="TIGR01835">
    <property type="entry name" value="HMG-CoA-S_prok"/>
    <property type="match status" value="1"/>
</dbReference>
<dbReference type="EC" id="2.3.3.10" evidence="7"/>
<dbReference type="PANTHER" id="PTHR43323">
    <property type="entry name" value="3-HYDROXY-3-METHYLGLUTARYL COENZYME A SYNTHASE"/>
    <property type="match status" value="1"/>
</dbReference>
<evidence type="ECO:0000259" key="6">
    <source>
        <dbReference type="Pfam" id="PF08540"/>
    </source>
</evidence>
<keyword evidence="7" id="KW-0012">Acyltransferase</keyword>
<dbReference type="InterPro" id="IPR013528">
    <property type="entry name" value="HMG_CoA_synth_N"/>
</dbReference>
<feature type="domain" description="Hydroxymethylglutaryl-coenzyme A synthase C-terminal" evidence="6">
    <location>
        <begin position="263"/>
        <end position="349"/>
    </location>
</feature>
<feature type="binding site" evidence="4">
    <location>
        <position position="242"/>
    </location>
    <ligand>
        <name>(3S)-3-hydroxy-3-methylglutaryl-CoA</name>
        <dbReference type="ChEBI" id="CHEBI:43074"/>
    </ligand>
</feature>
<dbReference type="Gene3D" id="3.40.47.10">
    <property type="match status" value="2"/>
</dbReference>
<evidence type="ECO:0000313" key="7">
    <source>
        <dbReference type="EMBL" id="QFX92754.1"/>
    </source>
</evidence>
<feature type="binding site" evidence="4">
    <location>
        <position position="143"/>
    </location>
    <ligand>
        <name>(3S)-3-hydroxy-3-methylglutaryl-CoA</name>
        <dbReference type="ChEBI" id="CHEBI:43074"/>
    </ligand>
</feature>
<feature type="active site" description="Proton donor/acceptor" evidence="3">
    <location>
        <position position="79"/>
    </location>
</feature>
<feature type="active site" description="Acyl-thioester intermediate" evidence="3">
    <location>
        <position position="111"/>
    </location>
</feature>
<evidence type="ECO:0000256" key="1">
    <source>
        <dbReference type="ARBA" id="ARBA00007061"/>
    </source>
</evidence>
<comment type="similarity">
    <text evidence="1">Belongs to the thiolase-like superfamily. HMG-CoA synthase family.</text>
</comment>
<sequence>MKVGIDKIGFYTPGYYIDMVDLANARNEDPNKYLIGIGQTQQAVIPPTQDSVTLAANAAAQTIDQENKDKIDLIIFGSESGIDNSKSGAIYIQNLLGLSAHARAFEIKQACYGATAGLQMAKDYVHLHPGKQALVIGSDIARYGIKTAGEVTQGGGAVAMTIASNPDVMALSDDSSVYSQDIMDFWRPVGKTEALVDGHYSNDIYEKFFNETIHDYLKHHDLSFDDLKAIVFHLPYTKMGLKGLRQILPEVTVEKQKSLLDEFEASRIYSKRVGNLYTGSLYLSLLSLLDNSSDLEVGDQIGVFSYGSGAQGEFYAGILQDNFRNPKRKTLINKMLDSREKLSIKEYETVFNSLPSITANDYELSIDDDHAQFVFGGVKSNKRQYLKQEKNHSH</sequence>
<dbReference type="InterPro" id="IPR011554">
    <property type="entry name" value="HMG_CoA_synthase_prok"/>
</dbReference>
<feature type="active site" description="Proton donor/acceptor" evidence="3">
    <location>
        <position position="233"/>
    </location>
</feature>
<evidence type="ECO:0000313" key="8">
    <source>
        <dbReference type="Proteomes" id="UP000327194"/>
    </source>
</evidence>
<dbReference type="PANTHER" id="PTHR43323:SF2">
    <property type="entry name" value="HYDROXYMETHYLGLUTARYL-COA SYNTHASE"/>
    <property type="match status" value="1"/>
</dbReference>
<dbReference type="InterPro" id="IPR013746">
    <property type="entry name" value="HMG_CoA_synt_C_dom"/>
</dbReference>
<dbReference type="GO" id="GO:0006084">
    <property type="term" value="P:acetyl-CoA metabolic process"/>
    <property type="evidence" value="ECO:0007669"/>
    <property type="project" value="InterPro"/>
</dbReference>
<dbReference type="Pfam" id="PF08540">
    <property type="entry name" value="HMG_CoA_synt_C"/>
    <property type="match status" value="1"/>
</dbReference>
<dbReference type="Proteomes" id="UP000327194">
    <property type="component" value="Chromosome"/>
</dbReference>
<protein>
    <submittedName>
        <fullName evidence="7">Hydroxymethylglutaryl-CoA synthase</fullName>
        <ecNumber evidence="7">2.3.3.10</ecNumber>
    </submittedName>
</protein>
<dbReference type="EMBL" id="CP045562">
    <property type="protein sequence ID" value="QFX92754.1"/>
    <property type="molecule type" value="Genomic_DNA"/>
</dbReference>
<evidence type="ECO:0000256" key="3">
    <source>
        <dbReference type="PIRSR" id="PIRSR611554-1"/>
    </source>
</evidence>
<accession>A0AAE6P0S5</accession>
<organism evidence="7 8">
    <name type="scientific">Fructilactobacillus fructivorans</name>
    <dbReference type="NCBI Taxonomy" id="1614"/>
    <lineage>
        <taxon>Bacteria</taxon>
        <taxon>Bacillati</taxon>
        <taxon>Bacillota</taxon>
        <taxon>Bacilli</taxon>
        <taxon>Lactobacillales</taxon>
        <taxon>Lactobacillaceae</taxon>
        <taxon>Fructilactobacillus</taxon>
    </lineage>
</organism>
<dbReference type="SUPFAM" id="SSF53901">
    <property type="entry name" value="Thiolase-like"/>
    <property type="match status" value="2"/>
</dbReference>
<evidence type="ECO:0000259" key="5">
    <source>
        <dbReference type="Pfam" id="PF01154"/>
    </source>
</evidence>
<name>A0AAE6P0S5_9LACO</name>